<dbReference type="InterPro" id="IPR003423">
    <property type="entry name" value="OMP_efflux"/>
</dbReference>
<evidence type="ECO:0000256" key="5">
    <source>
        <dbReference type="ARBA" id="ARBA00022692"/>
    </source>
</evidence>
<dbReference type="RefSeq" id="WP_105724306.1">
    <property type="nucleotide sequence ID" value="NZ_PVBS01000001.1"/>
</dbReference>
<organism evidence="8 9">
    <name type="scientific">Sphingobacterium gobiense</name>
    <dbReference type="NCBI Taxonomy" id="1382456"/>
    <lineage>
        <taxon>Bacteria</taxon>
        <taxon>Pseudomonadati</taxon>
        <taxon>Bacteroidota</taxon>
        <taxon>Sphingobacteriia</taxon>
        <taxon>Sphingobacteriales</taxon>
        <taxon>Sphingobacteriaceae</taxon>
        <taxon>Sphingobacterium</taxon>
    </lineage>
</organism>
<dbReference type="GO" id="GO:0015562">
    <property type="term" value="F:efflux transmembrane transporter activity"/>
    <property type="evidence" value="ECO:0007669"/>
    <property type="project" value="InterPro"/>
</dbReference>
<evidence type="ECO:0000313" key="8">
    <source>
        <dbReference type="EMBL" id="PRD56971.1"/>
    </source>
</evidence>
<evidence type="ECO:0000256" key="2">
    <source>
        <dbReference type="ARBA" id="ARBA00007613"/>
    </source>
</evidence>
<dbReference type="EMBL" id="PVBS01000001">
    <property type="protein sequence ID" value="PRD56971.1"/>
    <property type="molecule type" value="Genomic_DNA"/>
</dbReference>
<keyword evidence="6" id="KW-0472">Membrane</keyword>
<dbReference type="GO" id="GO:0015288">
    <property type="term" value="F:porin activity"/>
    <property type="evidence" value="ECO:0007669"/>
    <property type="project" value="TreeGrafter"/>
</dbReference>
<evidence type="ECO:0000256" key="3">
    <source>
        <dbReference type="ARBA" id="ARBA00022448"/>
    </source>
</evidence>
<evidence type="ECO:0000256" key="1">
    <source>
        <dbReference type="ARBA" id="ARBA00004442"/>
    </source>
</evidence>
<dbReference type="GO" id="GO:0009279">
    <property type="term" value="C:cell outer membrane"/>
    <property type="evidence" value="ECO:0007669"/>
    <property type="project" value="UniProtKB-SubCell"/>
</dbReference>
<dbReference type="AlphaFoldDB" id="A0A2S9JV07"/>
<dbReference type="GO" id="GO:1990281">
    <property type="term" value="C:efflux pump complex"/>
    <property type="evidence" value="ECO:0007669"/>
    <property type="project" value="TreeGrafter"/>
</dbReference>
<evidence type="ECO:0000256" key="6">
    <source>
        <dbReference type="ARBA" id="ARBA00023136"/>
    </source>
</evidence>
<protein>
    <submittedName>
        <fullName evidence="8">TolC family protein</fullName>
    </submittedName>
</protein>
<gene>
    <name evidence="8" type="ORF">C5749_07110</name>
</gene>
<keyword evidence="4" id="KW-1134">Transmembrane beta strand</keyword>
<reference evidence="8 9" key="1">
    <citation type="submission" date="2018-02" db="EMBL/GenBank/DDBJ databases">
        <title>The draft genome of Sphingobacterium gobiense H7.</title>
        <authorList>
            <person name="Li L."/>
            <person name="Liu L."/>
            <person name="Zhang X."/>
            <person name="Wang T."/>
            <person name="Liang L."/>
        </authorList>
    </citation>
    <scope>NUCLEOTIDE SEQUENCE [LARGE SCALE GENOMIC DNA]</scope>
    <source>
        <strain evidence="8 9">ACCC 05757</strain>
    </source>
</reference>
<dbReference type="Gene3D" id="1.20.1600.10">
    <property type="entry name" value="Outer membrane efflux proteins (OEP)"/>
    <property type="match status" value="1"/>
</dbReference>
<dbReference type="InterPro" id="IPR051906">
    <property type="entry name" value="TolC-like"/>
</dbReference>
<keyword evidence="7" id="KW-0998">Cell outer membrane</keyword>
<keyword evidence="3" id="KW-0813">Transport</keyword>
<comment type="similarity">
    <text evidence="2">Belongs to the outer membrane factor (OMF) (TC 1.B.17) family.</text>
</comment>
<dbReference type="OrthoDB" id="9811587at2"/>
<dbReference type="Pfam" id="PF02321">
    <property type="entry name" value="OEP"/>
    <property type="match status" value="2"/>
</dbReference>
<comment type="caution">
    <text evidence="8">The sequence shown here is derived from an EMBL/GenBank/DDBJ whole genome shotgun (WGS) entry which is preliminary data.</text>
</comment>
<dbReference type="PANTHER" id="PTHR30026:SF20">
    <property type="entry name" value="OUTER MEMBRANE PROTEIN TOLC"/>
    <property type="match status" value="1"/>
</dbReference>
<dbReference type="Proteomes" id="UP000238642">
    <property type="component" value="Unassembled WGS sequence"/>
</dbReference>
<comment type="subcellular location">
    <subcellularLocation>
        <location evidence="1">Cell outer membrane</location>
    </subcellularLocation>
</comment>
<dbReference type="SUPFAM" id="SSF56954">
    <property type="entry name" value="Outer membrane efflux proteins (OEP)"/>
    <property type="match status" value="1"/>
</dbReference>
<sequence>MTKKISYYTVLFFILFIIGAPEGYAQVTLQEAIETTLNRNLQIKQAQFGYQLSEQDLYQSKSELYPNLSLGVDNSYNYGLTFDQTSGQLIRGNFWTTNAGAQLSSSIAIFQGFQKINQIKANKIQLSVDATEVEKVKNDLILSVVTNYLEAITNGELFEAAQQQVRLSREQLRQDSIQFQVGNKTLADLAQAENQVATDELNIMSSENAYELSLLNLKQLMELSPDTTFSLEKPSIADIMAEYAVTSFDDVFKKALLTQPTIEQASYYKELALKNIDIAKGAYYPTLNLSAGYGTNYSSRAYDMVTREQIRFFDQFNENKSFRGGLSLQVPIFNNNRTKVAVSKAKIGYMQAQNDEALARRNLEKTIAQAILDLRSANKQYFASQVAFNTSKVAYETIKERYDVGMANSMEMFTAQTNMNSAEFEMIRRKYEMVFRGKVIDYYIGNPITF</sequence>
<evidence type="ECO:0000256" key="4">
    <source>
        <dbReference type="ARBA" id="ARBA00022452"/>
    </source>
</evidence>
<evidence type="ECO:0000256" key="7">
    <source>
        <dbReference type="ARBA" id="ARBA00023237"/>
    </source>
</evidence>
<keyword evidence="9" id="KW-1185">Reference proteome</keyword>
<dbReference type="PANTHER" id="PTHR30026">
    <property type="entry name" value="OUTER MEMBRANE PROTEIN TOLC"/>
    <property type="match status" value="1"/>
</dbReference>
<name>A0A2S9JV07_9SPHI</name>
<evidence type="ECO:0000313" key="9">
    <source>
        <dbReference type="Proteomes" id="UP000238642"/>
    </source>
</evidence>
<proteinExistence type="inferred from homology"/>
<accession>A0A2S9JV07</accession>
<keyword evidence="5" id="KW-0812">Transmembrane</keyword>